<keyword evidence="5" id="KW-0472">Membrane</keyword>
<evidence type="ECO:0000256" key="1">
    <source>
        <dbReference type="ARBA" id="ARBA00022536"/>
    </source>
</evidence>
<keyword evidence="2" id="KW-0677">Repeat</keyword>
<keyword evidence="5" id="KW-1133">Transmembrane helix</keyword>
<dbReference type="SMART" id="SM00181">
    <property type="entry name" value="EGF"/>
    <property type="match status" value="3"/>
</dbReference>
<comment type="caution">
    <text evidence="4">Lacks conserved residue(s) required for the propagation of feature annotation.</text>
</comment>
<dbReference type="EMBL" id="JAHRIN010034527">
    <property type="protein sequence ID" value="MEQ2203446.1"/>
    <property type="molecule type" value="Genomic_DNA"/>
</dbReference>
<feature type="domain" description="EGF-like" evidence="6">
    <location>
        <begin position="203"/>
        <end position="238"/>
    </location>
</feature>
<reference evidence="7 8" key="1">
    <citation type="submission" date="2021-06" db="EMBL/GenBank/DDBJ databases">
        <authorList>
            <person name="Palmer J.M."/>
        </authorList>
    </citation>
    <scope>NUCLEOTIDE SEQUENCE [LARGE SCALE GENOMIC DNA]</scope>
    <source>
        <strain evidence="7 8">XC_2019</strain>
        <tissue evidence="7">Muscle</tissue>
    </source>
</reference>
<dbReference type="PROSITE" id="PS00022">
    <property type="entry name" value="EGF_1"/>
    <property type="match status" value="1"/>
</dbReference>
<feature type="domain" description="EGF-like" evidence="6">
    <location>
        <begin position="162"/>
        <end position="201"/>
    </location>
</feature>
<dbReference type="Pfam" id="PF00008">
    <property type="entry name" value="EGF"/>
    <property type="match status" value="1"/>
</dbReference>
<dbReference type="Proteomes" id="UP001434883">
    <property type="component" value="Unassembled WGS sequence"/>
</dbReference>
<feature type="transmembrane region" description="Helical" evidence="5">
    <location>
        <begin position="55"/>
        <end position="78"/>
    </location>
</feature>
<evidence type="ECO:0000259" key="6">
    <source>
        <dbReference type="PROSITE" id="PS50026"/>
    </source>
</evidence>
<dbReference type="PROSITE" id="PS50026">
    <property type="entry name" value="EGF_3"/>
    <property type="match status" value="3"/>
</dbReference>
<dbReference type="Gene3D" id="2.10.25.10">
    <property type="entry name" value="Laminin"/>
    <property type="match status" value="3"/>
</dbReference>
<sequence length="343" mass="37232">MNKVWVPEEQQKTKAIFLSSKALDCAVPSLSTKAINTEDFMMDDQPYARWDIKALYLPAVLGLFSAFQKYMFMLVLILTPGDQRWLPVQPAEDADDIRRCLPEGSGLLFQLEEGPDGAVLSPAGLLIWRVPSVLLKEEVQQSFSFTLSDECNAQSTFTVEVDVVPCGCLSGGTCVTDVSFPAGSGKYLCVCPEGKQGELCGEDVDQCLSAPCAAGRCISTSKGYRCKCPAGLRGKNGRVLTPDMNQERSAGASARYFSPVFYEGLTCLEDINECEKNPCFPGVQCFNSIGSFSCGPCPKGMLGNGTTCKGMLEASCSLDRTVFTRQANGSDQGWSVIRQCRPR</sequence>
<keyword evidence="8" id="KW-1185">Reference proteome</keyword>
<dbReference type="PANTHER" id="PTHR12916:SF9">
    <property type="entry name" value="NEUROGENIC LOCUS NOTCH HOMOLOG PROTEIN 1-RELATED"/>
    <property type="match status" value="1"/>
</dbReference>
<evidence type="ECO:0000256" key="2">
    <source>
        <dbReference type="ARBA" id="ARBA00022737"/>
    </source>
</evidence>
<dbReference type="SUPFAM" id="SSF57184">
    <property type="entry name" value="Growth factor receptor domain"/>
    <property type="match status" value="1"/>
</dbReference>
<gene>
    <name evidence="7" type="ORF">XENOCAPTIV_030189</name>
</gene>
<evidence type="ECO:0000256" key="4">
    <source>
        <dbReference type="PROSITE-ProRule" id="PRU00076"/>
    </source>
</evidence>
<dbReference type="Pfam" id="PF07645">
    <property type="entry name" value="EGF_CA"/>
    <property type="match status" value="1"/>
</dbReference>
<dbReference type="InterPro" id="IPR000742">
    <property type="entry name" value="EGF"/>
</dbReference>
<feature type="disulfide bond" evidence="4">
    <location>
        <begin position="207"/>
        <end position="217"/>
    </location>
</feature>
<organism evidence="7 8">
    <name type="scientific">Xenoophorus captivus</name>
    <dbReference type="NCBI Taxonomy" id="1517983"/>
    <lineage>
        <taxon>Eukaryota</taxon>
        <taxon>Metazoa</taxon>
        <taxon>Chordata</taxon>
        <taxon>Craniata</taxon>
        <taxon>Vertebrata</taxon>
        <taxon>Euteleostomi</taxon>
        <taxon>Actinopterygii</taxon>
        <taxon>Neopterygii</taxon>
        <taxon>Teleostei</taxon>
        <taxon>Neoteleostei</taxon>
        <taxon>Acanthomorphata</taxon>
        <taxon>Ovalentaria</taxon>
        <taxon>Atherinomorphae</taxon>
        <taxon>Cyprinodontiformes</taxon>
        <taxon>Goodeidae</taxon>
        <taxon>Xenoophorus</taxon>
    </lineage>
</organism>
<feature type="disulfide bond" evidence="4">
    <location>
        <begin position="191"/>
        <end position="200"/>
    </location>
</feature>
<feature type="domain" description="EGF-like" evidence="6">
    <location>
        <begin position="270"/>
        <end position="309"/>
    </location>
</feature>
<name>A0ABV0R5P5_9TELE</name>
<dbReference type="PROSITE" id="PS01187">
    <property type="entry name" value="EGF_CA"/>
    <property type="match status" value="1"/>
</dbReference>
<dbReference type="InterPro" id="IPR009030">
    <property type="entry name" value="Growth_fac_rcpt_cys_sf"/>
</dbReference>
<keyword evidence="3 4" id="KW-1015">Disulfide bond</keyword>
<dbReference type="SMART" id="SM00179">
    <property type="entry name" value="EGF_CA"/>
    <property type="match status" value="2"/>
</dbReference>
<evidence type="ECO:0000313" key="8">
    <source>
        <dbReference type="Proteomes" id="UP001434883"/>
    </source>
</evidence>
<evidence type="ECO:0000256" key="3">
    <source>
        <dbReference type="ARBA" id="ARBA00023157"/>
    </source>
</evidence>
<comment type="caution">
    <text evidence="7">The sequence shown here is derived from an EMBL/GenBank/DDBJ whole genome shotgun (WGS) entry which is preliminary data.</text>
</comment>
<dbReference type="PANTHER" id="PTHR12916">
    <property type="entry name" value="CYTOCHROME C OXIDASE POLYPEPTIDE VIC-2"/>
    <property type="match status" value="1"/>
</dbReference>
<evidence type="ECO:0000256" key="5">
    <source>
        <dbReference type="SAM" id="Phobius"/>
    </source>
</evidence>
<keyword evidence="1 4" id="KW-0245">EGF-like domain</keyword>
<dbReference type="InterPro" id="IPR018097">
    <property type="entry name" value="EGF_Ca-bd_CS"/>
</dbReference>
<keyword evidence="5" id="KW-0812">Transmembrane</keyword>
<dbReference type="InterPro" id="IPR049883">
    <property type="entry name" value="NOTCH1_EGF-like"/>
</dbReference>
<protein>
    <recommendedName>
        <fullName evidence="6">EGF-like domain-containing protein</fullName>
    </recommendedName>
</protein>
<accession>A0ABV0R5P5</accession>
<evidence type="ECO:0000313" key="7">
    <source>
        <dbReference type="EMBL" id="MEQ2203446.1"/>
    </source>
</evidence>
<dbReference type="InterPro" id="IPR001881">
    <property type="entry name" value="EGF-like_Ca-bd_dom"/>
</dbReference>
<proteinExistence type="predicted"/>
<dbReference type="CDD" id="cd00054">
    <property type="entry name" value="EGF_CA"/>
    <property type="match status" value="2"/>
</dbReference>